<sequence length="79" mass="9051">MHIKSLAVKRGNSKFRHFSSSFLSLKILSVSLSKNLCNYIYIYTRTQQYTQLISHTLTPENPILIAGGLFFAVELYFSC</sequence>
<reference evidence="1 2" key="2">
    <citation type="journal article" date="2022" name="Mol. Ecol. Resour.">
        <title>The genomes of chicory, endive, great burdock and yacon provide insights into Asteraceae paleo-polyploidization history and plant inulin production.</title>
        <authorList>
            <person name="Fan W."/>
            <person name="Wang S."/>
            <person name="Wang H."/>
            <person name="Wang A."/>
            <person name="Jiang F."/>
            <person name="Liu H."/>
            <person name="Zhao H."/>
            <person name="Xu D."/>
            <person name="Zhang Y."/>
        </authorList>
    </citation>
    <scope>NUCLEOTIDE SEQUENCE [LARGE SCALE GENOMIC DNA]</scope>
    <source>
        <strain evidence="2">cv. Niubang</strain>
    </source>
</reference>
<keyword evidence="2" id="KW-1185">Reference proteome</keyword>
<protein>
    <submittedName>
        <fullName evidence="1">Uncharacterized protein</fullName>
    </submittedName>
</protein>
<gene>
    <name evidence="1" type="ORF">L6452_19731</name>
</gene>
<reference evidence="2" key="1">
    <citation type="journal article" date="2022" name="Mol. Ecol. Resour.">
        <title>The genomes of chicory, endive, great burdock and yacon provide insights into Asteraceae palaeo-polyploidization history and plant inulin production.</title>
        <authorList>
            <person name="Fan W."/>
            <person name="Wang S."/>
            <person name="Wang H."/>
            <person name="Wang A."/>
            <person name="Jiang F."/>
            <person name="Liu H."/>
            <person name="Zhao H."/>
            <person name="Xu D."/>
            <person name="Zhang Y."/>
        </authorList>
    </citation>
    <scope>NUCLEOTIDE SEQUENCE [LARGE SCALE GENOMIC DNA]</scope>
    <source>
        <strain evidence="2">cv. Niubang</strain>
    </source>
</reference>
<comment type="caution">
    <text evidence="1">The sequence shown here is derived from an EMBL/GenBank/DDBJ whole genome shotgun (WGS) entry which is preliminary data.</text>
</comment>
<organism evidence="1 2">
    <name type="scientific">Arctium lappa</name>
    <name type="common">Greater burdock</name>
    <name type="synonym">Lappa major</name>
    <dbReference type="NCBI Taxonomy" id="4217"/>
    <lineage>
        <taxon>Eukaryota</taxon>
        <taxon>Viridiplantae</taxon>
        <taxon>Streptophyta</taxon>
        <taxon>Embryophyta</taxon>
        <taxon>Tracheophyta</taxon>
        <taxon>Spermatophyta</taxon>
        <taxon>Magnoliopsida</taxon>
        <taxon>eudicotyledons</taxon>
        <taxon>Gunneridae</taxon>
        <taxon>Pentapetalae</taxon>
        <taxon>asterids</taxon>
        <taxon>campanulids</taxon>
        <taxon>Asterales</taxon>
        <taxon>Asteraceae</taxon>
        <taxon>Carduoideae</taxon>
        <taxon>Cardueae</taxon>
        <taxon>Arctiinae</taxon>
        <taxon>Arctium</taxon>
    </lineage>
</organism>
<proteinExistence type="predicted"/>
<evidence type="ECO:0000313" key="1">
    <source>
        <dbReference type="EMBL" id="KAI3718846.1"/>
    </source>
</evidence>
<name>A0ACB9BAN6_ARCLA</name>
<evidence type="ECO:0000313" key="2">
    <source>
        <dbReference type="Proteomes" id="UP001055879"/>
    </source>
</evidence>
<accession>A0ACB9BAN6</accession>
<dbReference type="Proteomes" id="UP001055879">
    <property type="component" value="Linkage Group LG06"/>
</dbReference>
<dbReference type="EMBL" id="CM042052">
    <property type="protein sequence ID" value="KAI3718846.1"/>
    <property type="molecule type" value="Genomic_DNA"/>
</dbReference>